<protein>
    <submittedName>
        <fullName evidence="1">Uncharacterized protein</fullName>
    </submittedName>
</protein>
<evidence type="ECO:0000313" key="1">
    <source>
        <dbReference type="EMBL" id="KAK9952578.1"/>
    </source>
</evidence>
<dbReference type="EMBL" id="JAWDJR010000024">
    <property type="protein sequence ID" value="KAK9952578.1"/>
    <property type="molecule type" value="Genomic_DNA"/>
</dbReference>
<sequence length="109" mass="11931">MPEGTSQIYKLANALHRSTLDIGQIMNVKVANHGVLHDSPAILQRWQEYFDSTCNEEFPCLPITSAVPVPGPVLLMSPAEVELAIKKMKKGKAPGPHDIPTEAWKLLGC</sequence>
<name>A0AAW1YV73_CULAL</name>
<dbReference type="Proteomes" id="UP001479290">
    <property type="component" value="Unassembled WGS sequence"/>
</dbReference>
<accession>A0AAW1YV73</accession>
<reference evidence="1 2" key="1">
    <citation type="submission" date="2024-05" db="EMBL/GenBank/DDBJ databases">
        <title>A high-quality chromosomal-level genome assembly of Topmouth culter (Culter alburnus).</title>
        <authorList>
            <person name="Zhao H."/>
        </authorList>
    </citation>
    <scope>NUCLEOTIDE SEQUENCE [LARGE SCALE GENOMIC DNA]</scope>
    <source>
        <strain evidence="1">CATC2023</strain>
        <tissue evidence="1">Muscle</tissue>
    </source>
</reference>
<evidence type="ECO:0000313" key="2">
    <source>
        <dbReference type="Proteomes" id="UP001479290"/>
    </source>
</evidence>
<keyword evidence="2" id="KW-1185">Reference proteome</keyword>
<proteinExistence type="predicted"/>
<gene>
    <name evidence="1" type="ORF">ABG768_018409</name>
</gene>
<comment type="caution">
    <text evidence="1">The sequence shown here is derived from an EMBL/GenBank/DDBJ whole genome shotgun (WGS) entry which is preliminary data.</text>
</comment>
<dbReference type="AlphaFoldDB" id="A0AAW1YV73"/>
<organism evidence="1 2">
    <name type="scientific">Culter alburnus</name>
    <name type="common">Topmouth culter</name>
    <dbReference type="NCBI Taxonomy" id="194366"/>
    <lineage>
        <taxon>Eukaryota</taxon>
        <taxon>Metazoa</taxon>
        <taxon>Chordata</taxon>
        <taxon>Craniata</taxon>
        <taxon>Vertebrata</taxon>
        <taxon>Euteleostomi</taxon>
        <taxon>Actinopterygii</taxon>
        <taxon>Neopterygii</taxon>
        <taxon>Teleostei</taxon>
        <taxon>Ostariophysi</taxon>
        <taxon>Cypriniformes</taxon>
        <taxon>Xenocyprididae</taxon>
        <taxon>Xenocypridinae</taxon>
        <taxon>Culter</taxon>
    </lineage>
</organism>